<dbReference type="Proteomes" id="UP000241964">
    <property type="component" value="Unassembled WGS sequence"/>
</dbReference>
<dbReference type="RefSeq" id="WP_106596602.1">
    <property type="nucleotide sequence ID" value="NZ_PYAS01000008.1"/>
</dbReference>
<dbReference type="InterPro" id="IPR013325">
    <property type="entry name" value="RNA_pol_sigma_r2"/>
</dbReference>
<dbReference type="NCBIfam" id="TIGR02985">
    <property type="entry name" value="Sig70_bacteroi1"/>
    <property type="match status" value="1"/>
</dbReference>
<dbReference type="InterPro" id="IPR013324">
    <property type="entry name" value="RNA_pol_sigma_r3/r4-like"/>
</dbReference>
<dbReference type="Pfam" id="PF08281">
    <property type="entry name" value="Sigma70_r4_2"/>
    <property type="match status" value="1"/>
</dbReference>
<evidence type="ECO:0000256" key="5">
    <source>
        <dbReference type="SAM" id="MobiDB-lite"/>
    </source>
</evidence>
<keyword evidence="2" id="KW-0805">Transcription regulation</keyword>
<organism evidence="8 9">
    <name type="scientific">Dyadobacter jiangsuensis</name>
    <dbReference type="NCBI Taxonomy" id="1591085"/>
    <lineage>
        <taxon>Bacteria</taxon>
        <taxon>Pseudomonadati</taxon>
        <taxon>Bacteroidota</taxon>
        <taxon>Cytophagia</taxon>
        <taxon>Cytophagales</taxon>
        <taxon>Spirosomataceae</taxon>
        <taxon>Dyadobacter</taxon>
    </lineage>
</organism>
<evidence type="ECO:0000256" key="1">
    <source>
        <dbReference type="ARBA" id="ARBA00010641"/>
    </source>
</evidence>
<dbReference type="GO" id="GO:0006352">
    <property type="term" value="P:DNA-templated transcription initiation"/>
    <property type="evidence" value="ECO:0007669"/>
    <property type="project" value="InterPro"/>
</dbReference>
<dbReference type="NCBIfam" id="TIGR02937">
    <property type="entry name" value="sigma70-ECF"/>
    <property type="match status" value="1"/>
</dbReference>
<dbReference type="SUPFAM" id="SSF88946">
    <property type="entry name" value="Sigma2 domain of RNA polymerase sigma factors"/>
    <property type="match status" value="1"/>
</dbReference>
<proteinExistence type="inferred from homology"/>
<dbReference type="GO" id="GO:0003677">
    <property type="term" value="F:DNA binding"/>
    <property type="evidence" value="ECO:0007669"/>
    <property type="project" value="InterPro"/>
</dbReference>
<feature type="domain" description="RNA polymerase sigma factor 70 region 4 type 2" evidence="7">
    <location>
        <begin position="154"/>
        <end position="205"/>
    </location>
</feature>
<dbReference type="Pfam" id="PF04542">
    <property type="entry name" value="Sigma70_r2"/>
    <property type="match status" value="1"/>
</dbReference>
<dbReference type="InterPro" id="IPR014327">
    <property type="entry name" value="RNA_pol_sigma70_bacteroid"/>
</dbReference>
<evidence type="ECO:0000256" key="2">
    <source>
        <dbReference type="ARBA" id="ARBA00023015"/>
    </source>
</evidence>
<evidence type="ECO:0000313" key="9">
    <source>
        <dbReference type="Proteomes" id="UP000241964"/>
    </source>
</evidence>
<evidence type="ECO:0000259" key="6">
    <source>
        <dbReference type="Pfam" id="PF04542"/>
    </source>
</evidence>
<evidence type="ECO:0000256" key="3">
    <source>
        <dbReference type="ARBA" id="ARBA00023082"/>
    </source>
</evidence>
<dbReference type="PANTHER" id="PTHR43133:SF46">
    <property type="entry name" value="RNA POLYMERASE SIGMA-70 FACTOR ECF SUBFAMILY"/>
    <property type="match status" value="1"/>
</dbReference>
<dbReference type="CDD" id="cd06171">
    <property type="entry name" value="Sigma70_r4"/>
    <property type="match status" value="1"/>
</dbReference>
<feature type="region of interest" description="Disordered" evidence="5">
    <location>
        <begin position="1"/>
        <end position="30"/>
    </location>
</feature>
<protein>
    <submittedName>
        <fullName evidence="8">RNA polymerase sigma-70 factor (ECF subfamily)</fullName>
    </submittedName>
</protein>
<dbReference type="GO" id="GO:0016987">
    <property type="term" value="F:sigma factor activity"/>
    <property type="evidence" value="ECO:0007669"/>
    <property type="project" value="UniProtKB-KW"/>
</dbReference>
<comment type="caution">
    <text evidence="8">The sequence shown here is derived from an EMBL/GenBank/DDBJ whole genome shotgun (WGS) entry which is preliminary data.</text>
</comment>
<dbReference type="InterPro" id="IPR013249">
    <property type="entry name" value="RNA_pol_sigma70_r4_t2"/>
</dbReference>
<feature type="compositionally biased region" description="Basic and acidic residues" evidence="5">
    <location>
        <begin position="1"/>
        <end position="13"/>
    </location>
</feature>
<keyword evidence="3" id="KW-0731">Sigma factor</keyword>
<dbReference type="EMBL" id="PYAS01000008">
    <property type="protein sequence ID" value="PSL27183.1"/>
    <property type="molecule type" value="Genomic_DNA"/>
</dbReference>
<sequence length="222" mass="26151">MDSLELSDHHEDGPGQPAPPGQGPDRLSRRPEFPAESEMLLKKAFESDTNTGIELLFRWYYRPLCSHVVRYVSSKEIAEDIVSEVFYKFHRDKVFANVETSFRNYLFSAVRYSAFDYARLEMKRNTSLEHAEYVTLQPEQQPDHITQYEDLYNDVQNAINALPQKQRRVYLMHRYEGKKYSEIATELGVSYRTVESQMYTAMQELRRIIKAKWLFALLALFN</sequence>
<gene>
    <name evidence="8" type="ORF">CLV60_10837</name>
</gene>
<evidence type="ECO:0000313" key="8">
    <source>
        <dbReference type="EMBL" id="PSL27183.1"/>
    </source>
</evidence>
<dbReference type="InterPro" id="IPR014284">
    <property type="entry name" value="RNA_pol_sigma-70_dom"/>
</dbReference>
<evidence type="ECO:0000259" key="7">
    <source>
        <dbReference type="Pfam" id="PF08281"/>
    </source>
</evidence>
<comment type="similarity">
    <text evidence="1">Belongs to the sigma-70 factor family. ECF subfamily.</text>
</comment>
<reference evidence="8 9" key="1">
    <citation type="submission" date="2018-03" db="EMBL/GenBank/DDBJ databases">
        <title>Genomic Encyclopedia of Archaeal and Bacterial Type Strains, Phase II (KMG-II): from individual species to whole genera.</title>
        <authorList>
            <person name="Goeker M."/>
        </authorList>
    </citation>
    <scope>NUCLEOTIDE SEQUENCE [LARGE SCALE GENOMIC DNA]</scope>
    <source>
        <strain evidence="8 9">DSM 29057</strain>
    </source>
</reference>
<dbReference type="PANTHER" id="PTHR43133">
    <property type="entry name" value="RNA POLYMERASE ECF-TYPE SIGMA FACTO"/>
    <property type="match status" value="1"/>
</dbReference>
<dbReference type="Gene3D" id="1.10.10.10">
    <property type="entry name" value="Winged helix-like DNA-binding domain superfamily/Winged helix DNA-binding domain"/>
    <property type="match status" value="1"/>
</dbReference>
<dbReference type="InterPro" id="IPR039425">
    <property type="entry name" value="RNA_pol_sigma-70-like"/>
</dbReference>
<keyword evidence="9" id="KW-1185">Reference proteome</keyword>
<evidence type="ECO:0000256" key="4">
    <source>
        <dbReference type="ARBA" id="ARBA00023163"/>
    </source>
</evidence>
<dbReference type="InterPro" id="IPR007627">
    <property type="entry name" value="RNA_pol_sigma70_r2"/>
</dbReference>
<keyword evidence="4" id="KW-0804">Transcription</keyword>
<dbReference type="OrthoDB" id="1524077at2"/>
<dbReference type="InterPro" id="IPR036388">
    <property type="entry name" value="WH-like_DNA-bd_sf"/>
</dbReference>
<feature type="domain" description="RNA polymerase sigma-70 region 2" evidence="6">
    <location>
        <begin position="56"/>
        <end position="119"/>
    </location>
</feature>
<dbReference type="Gene3D" id="1.10.1740.10">
    <property type="match status" value="1"/>
</dbReference>
<dbReference type="AlphaFoldDB" id="A0A2P8FZN6"/>
<dbReference type="SUPFAM" id="SSF88659">
    <property type="entry name" value="Sigma3 and sigma4 domains of RNA polymerase sigma factors"/>
    <property type="match status" value="1"/>
</dbReference>
<accession>A0A2P8FZN6</accession>
<name>A0A2P8FZN6_9BACT</name>